<accession>A0A9P5NC44</accession>
<dbReference type="OrthoDB" id="3062213at2759"/>
<name>A0A9P5NC44_GYMJU</name>
<dbReference type="Proteomes" id="UP000724874">
    <property type="component" value="Unassembled WGS sequence"/>
</dbReference>
<dbReference type="AlphaFoldDB" id="A0A9P5NC44"/>
<evidence type="ECO:0000313" key="2">
    <source>
        <dbReference type="Proteomes" id="UP000724874"/>
    </source>
</evidence>
<organism evidence="1 2">
    <name type="scientific">Gymnopilus junonius</name>
    <name type="common">Spectacular rustgill mushroom</name>
    <name type="synonym">Gymnopilus spectabilis subsp. junonius</name>
    <dbReference type="NCBI Taxonomy" id="109634"/>
    <lineage>
        <taxon>Eukaryota</taxon>
        <taxon>Fungi</taxon>
        <taxon>Dikarya</taxon>
        <taxon>Basidiomycota</taxon>
        <taxon>Agaricomycotina</taxon>
        <taxon>Agaricomycetes</taxon>
        <taxon>Agaricomycetidae</taxon>
        <taxon>Agaricales</taxon>
        <taxon>Agaricineae</taxon>
        <taxon>Hymenogastraceae</taxon>
        <taxon>Gymnopilus</taxon>
    </lineage>
</organism>
<protein>
    <submittedName>
        <fullName evidence="1">Uncharacterized protein</fullName>
    </submittedName>
</protein>
<keyword evidence="2" id="KW-1185">Reference proteome</keyword>
<reference evidence="1" key="1">
    <citation type="submission" date="2020-11" db="EMBL/GenBank/DDBJ databases">
        <authorList>
            <consortium name="DOE Joint Genome Institute"/>
            <person name="Ahrendt S."/>
            <person name="Riley R."/>
            <person name="Andreopoulos W."/>
            <person name="LaButti K."/>
            <person name="Pangilinan J."/>
            <person name="Ruiz-duenas F.J."/>
            <person name="Barrasa J.M."/>
            <person name="Sanchez-Garcia M."/>
            <person name="Camarero S."/>
            <person name="Miyauchi S."/>
            <person name="Serrano A."/>
            <person name="Linde D."/>
            <person name="Babiker R."/>
            <person name="Drula E."/>
            <person name="Ayuso-Fernandez I."/>
            <person name="Pacheco R."/>
            <person name="Padilla G."/>
            <person name="Ferreira P."/>
            <person name="Barriuso J."/>
            <person name="Kellner H."/>
            <person name="Castanera R."/>
            <person name="Alfaro M."/>
            <person name="Ramirez L."/>
            <person name="Pisabarro A.G."/>
            <person name="Kuo A."/>
            <person name="Tritt A."/>
            <person name="Lipzen A."/>
            <person name="He G."/>
            <person name="Yan M."/>
            <person name="Ng V."/>
            <person name="Cullen D."/>
            <person name="Martin F."/>
            <person name="Rosso M.-N."/>
            <person name="Henrissat B."/>
            <person name="Hibbett D."/>
            <person name="Martinez A.T."/>
            <person name="Grigoriev I.V."/>
        </authorList>
    </citation>
    <scope>NUCLEOTIDE SEQUENCE</scope>
    <source>
        <strain evidence="1">AH 44721</strain>
    </source>
</reference>
<sequence length="304" mass="34901">MIGRFWSWSWMKSFMSDSISSIVIIFNECFVPSVCFVRNHETPPFRKPHKDCKYSQEEMEQILPFKESFIESGTASAHLLIMKSKILPAMFTYWQGLGKEPRDAEEGKAWAKILNVETATTETPGWFTAQTQAAKQVIQQMTPGELKELNNQVIQVGKKGYPTNVQRSLAKKFHAKHIRQVVEEQYKEMGMTSILFIAYTHPDGHMVIDVVDHIADIMGVLIKPFIEAFPDEVKSMKLYFMNYVKLLLKKKKNPLLQLALSTGIISVKLTLETTAEGYPIIPIPIPSTNWNKNQWADLYSQYMQ</sequence>
<evidence type="ECO:0000313" key="1">
    <source>
        <dbReference type="EMBL" id="KAF8876020.1"/>
    </source>
</evidence>
<proteinExistence type="predicted"/>
<comment type="caution">
    <text evidence="1">The sequence shown here is derived from an EMBL/GenBank/DDBJ whole genome shotgun (WGS) entry which is preliminary data.</text>
</comment>
<gene>
    <name evidence="1" type="ORF">CPB84DRAFT_1752522</name>
</gene>
<dbReference type="EMBL" id="JADNYJ010000188">
    <property type="protein sequence ID" value="KAF8876020.1"/>
    <property type="molecule type" value="Genomic_DNA"/>
</dbReference>